<proteinExistence type="inferred from homology"/>
<name>F0QXQ0_VULM7</name>
<dbReference type="Gene3D" id="3.30.450.380">
    <property type="match status" value="1"/>
</dbReference>
<dbReference type="RefSeq" id="WP_013604375.1">
    <property type="nucleotide sequence ID" value="NC_015151.1"/>
</dbReference>
<dbReference type="InterPro" id="IPR001482">
    <property type="entry name" value="T2SS/T4SS_dom"/>
</dbReference>
<accession>F0QXQ0</accession>
<comment type="similarity">
    <text evidence="1">Belongs to the GSP E family.</text>
</comment>
<dbReference type="PANTHER" id="PTHR30486">
    <property type="entry name" value="TWITCHING MOTILITY PROTEIN PILT"/>
    <property type="match status" value="1"/>
</dbReference>
<dbReference type="EMBL" id="CP002529">
    <property type="protein sequence ID" value="ADY01213.1"/>
    <property type="molecule type" value="Genomic_DNA"/>
</dbReference>
<evidence type="ECO:0000256" key="1">
    <source>
        <dbReference type="ARBA" id="ARBA00006611"/>
    </source>
</evidence>
<dbReference type="OrthoDB" id="33500at2157"/>
<sequence length="523" mass="58501">MHVSRPKVLSQGLVKSYTVEFSGIRTDIEVHLIQASQYGVHDYVAYVIDDLPEWVVAMPLEKIVDWFSSGMRLERAVAKGLREVGVKPAKENVDLGVRVFNRWFNYYGALTPVLLMDDVTDVYINKAGTRFGLGGIYMEHSILGRVQVVIGWEPFEVRRGKRVIKTVFFDFNGFVDYVIRRVAQRTRTAITSYNPVASVVDPEFGVRISIESEPVSPGSISIRVLPRRPWTLPDLIRRGMIGVEDTARLWLLADHRVPILIIGPMGSGKTSLQNAIAYMLVTKSMALIMDVAELFLPHHQVVKPMLERVAYARGVRGIDKAELVRQALRSGVDVIVLNEARSRDEFSALAEAVTLGHGALTTFHAEDLEAAKVRLANLGLEAEGLLRLSVVVEVGMAREVRYNAGTNVYEVVVRRFVRKIHNTEPYINALVRDYGPDYVSRQLESRIAFLTKAVSADLNHEQLANLLYVFYKQPEAVLKAIDITTEVSTEVVGNEVRPLPLPEEVLRLDTELGQPFKESPGGG</sequence>
<dbReference type="eggNOG" id="arCOG01817">
    <property type="taxonomic scope" value="Archaea"/>
</dbReference>
<dbReference type="GO" id="GO:0016887">
    <property type="term" value="F:ATP hydrolysis activity"/>
    <property type="evidence" value="ECO:0007669"/>
    <property type="project" value="InterPro"/>
</dbReference>
<feature type="domain" description="Bacterial type II secretion system protein E" evidence="2">
    <location>
        <begin position="214"/>
        <end position="391"/>
    </location>
</feature>
<dbReference type="PANTHER" id="PTHR30486:SF6">
    <property type="entry name" value="TYPE IV PILUS RETRACTATION ATPASE PILT"/>
    <property type="match status" value="1"/>
</dbReference>
<dbReference type="AlphaFoldDB" id="F0QXQ0"/>
<evidence type="ECO:0000313" key="3">
    <source>
        <dbReference type="EMBL" id="ADY01213.1"/>
    </source>
</evidence>
<dbReference type="InterPro" id="IPR027417">
    <property type="entry name" value="P-loop_NTPase"/>
</dbReference>
<dbReference type="HOGENOM" id="CLU_541458_0_0_2"/>
<dbReference type="GeneID" id="10288658"/>
<dbReference type="STRING" id="985053.VMUT_1006"/>
<dbReference type="Proteomes" id="UP000007485">
    <property type="component" value="Chromosome"/>
</dbReference>
<evidence type="ECO:0000259" key="2">
    <source>
        <dbReference type="Pfam" id="PF00437"/>
    </source>
</evidence>
<organism evidence="3 4">
    <name type="scientific">Vulcanisaeta moutnovskia (strain 768-28)</name>
    <dbReference type="NCBI Taxonomy" id="985053"/>
    <lineage>
        <taxon>Archaea</taxon>
        <taxon>Thermoproteota</taxon>
        <taxon>Thermoprotei</taxon>
        <taxon>Thermoproteales</taxon>
        <taxon>Thermoproteaceae</taxon>
        <taxon>Vulcanisaeta</taxon>
    </lineage>
</organism>
<dbReference type="SUPFAM" id="SSF52540">
    <property type="entry name" value="P-loop containing nucleoside triphosphate hydrolases"/>
    <property type="match status" value="1"/>
</dbReference>
<gene>
    <name evidence="3" type="ordered locus">VMUT_1006</name>
</gene>
<dbReference type="KEGG" id="vmo:VMUT_1006"/>
<reference evidence="3 4" key="1">
    <citation type="journal article" date="2011" name="J. Bacteriol.">
        <title>Complete genome sequence of 'Vulcanisaeta moutnovskia' strain 768-28, a novel member of the hyperthermophilic crenarchaeal genus vulcanisaeta.</title>
        <authorList>
            <person name="Gumerov V.M."/>
            <person name="Mardanov A.V."/>
            <person name="Beletsky A.V."/>
            <person name="Prokofeva M.I."/>
            <person name="Bonch-Osmolovskaya E.A."/>
            <person name="Ravin N.V."/>
            <person name="Skryabin K.G."/>
        </authorList>
    </citation>
    <scope>NUCLEOTIDE SEQUENCE [LARGE SCALE GENOMIC DNA]</scope>
    <source>
        <strain evidence="3 4">768-28</strain>
    </source>
</reference>
<protein>
    <submittedName>
        <fullName evidence="3">Type II secretion system protein E</fullName>
    </submittedName>
</protein>
<dbReference type="Pfam" id="PF00437">
    <property type="entry name" value="T2SSE"/>
    <property type="match status" value="1"/>
</dbReference>
<dbReference type="Gene3D" id="3.40.50.300">
    <property type="entry name" value="P-loop containing nucleotide triphosphate hydrolases"/>
    <property type="match status" value="1"/>
</dbReference>
<evidence type="ECO:0000313" key="4">
    <source>
        <dbReference type="Proteomes" id="UP000007485"/>
    </source>
</evidence>
<keyword evidence="4" id="KW-1185">Reference proteome</keyword>
<dbReference type="InterPro" id="IPR050921">
    <property type="entry name" value="T4SS_GSP_E_ATPase"/>
</dbReference>